<dbReference type="OrthoDB" id="9780153at2"/>
<dbReference type="GO" id="GO:0005737">
    <property type="term" value="C:cytoplasm"/>
    <property type="evidence" value="ECO:0007669"/>
    <property type="project" value="UniProtKB-SubCell"/>
</dbReference>
<evidence type="ECO:0000256" key="3">
    <source>
        <dbReference type="ARBA" id="ARBA00023015"/>
    </source>
</evidence>
<keyword evidence="5" id="KW-0804">Transcription</keyword>
<dbReference type="Pfam" id="PF00072">
    <property type="entry name" value="Response_reg"/>
    <property type="match status" value="1"/>
</dbReference>
<dbReference type="InterPro" id="IPR011006">
    <property type="entry name" value="CheY-like_superfamily"/>
</dbReference>
<keyword evidence="10" id="KW-1185">Reference proteome</keyword>
<dbReference type="GO" id="GO:0000160">
    <property type="term" value="P:phosphorelay signal transduction system"/>
    <property type="evidence" value="ECO:0007669"/>
    <property type="project" value="InterPro"/>
</dbReference>
<evidence type="ECO:0000256" key="2">
    <source>
        <dbReference type="ARBA" id="ARBA00022553"/>
    </source>
</evidence>
<evidence type="ECO:0000313" key="9">
    <source>
        <dbReference type="EMBL" id="WWD80202.1"/>
    </source>
</evidence>
<dbReference type="SMART" id="SM00448">
    <property type="entry name" value="REC"/>
    <property type="match status" value="1"/>
</dbReference>
<feature type="domain" description="Response regulatory" evidence="8">
    <location>
        <begin position="5"/>
        <end position="121"/>
    </location>
</feature>
<dbReference type="PROSITE" id="PS50110">
    <property type="entry name" value="RESPONSE_REGULATORY"/>
    <property type="match status" value="1"/>
</dbReference>
<sequence>MRPYRVLLAEDQTIVRQGLKMMMEEAGTFRVVEEAADGREAVKAAHPHAVDLVVLDIRMPVMTGLEAARDILKNYPDLPVLMLTTFDDDEYALEALSYGAKGYMLKDADASRLLLAMTKAVEGGISLDEGVAGRIVPKLMGERPVRGPDENEIPLTKREVSIAALIGEGKSNQEIAAELFLSVGTVKNHISVILDKLELRDRTQLAIYALKNRLV</sequence>
<dbReference type="EMBL" id="CP144914">
    <property type="protein sequence ID" value="WWD80202.1"/>
    <property type="molecule type" value="Genomic_DNA"/>
</dbReference>
<dbReference type="CDD" id="cd06170">
    <property type="entry name" value="LuxR_C_like"/>
    <property type="match status" value="1"/>
</dbReference>
<dbReference type="InterPro" id="IPR000792">
    <property type="entry name" value="Tscrpt_reg_LuxR_C"/>
</dbReference>
<dbReference type="Gene3D" id="3.40.50.2300">
    <property type="match status" value="1"/>
</dbReference>
<feature type="modified residue" description="4-aspartylphosphate" evidence="6">
    <location>
        <position position="56"/>
    </location>
</feature>
<keyword evidence="4" id="KW-0238">DNA-binding</keyword>
<dbReference type="PROSITE" id="PS50043">
    <property type="entry name" value="HTH_LUXR_2"/>
    <property type="match status" value="1"/>
</dbReference>
<accession>A0A5C7FG51</accession>
<dbReference type="KEGG" id="ahal:FTX54_001125"/>
<name>A0A5C7FG51_9BACI</name>
<dbReference type="GO" id="GO:0006355">
    <property type="term" value="P:regulation of DNA-templated transcription"/>
    <property type="evidence" value="ECO:0007669"/>
    <property type="project" value="InterPro"/>
</dbReference>
<comment type="subcellular location">
    <subcellularLocation>
        <location evidence="1">Cytoplasm</location>
    </subcellularLocation>
</comment>
<dbReference type="SUPFAM" id="SSF52172">
    <property type="entry name" value="CheY-like"/>
    <property type="match status" value="1"/>
</dbReference>
<dbReference type="InterPro" id="IPR001789">
    <property type="entry name" value="Sig_transdc_resp-reg_receiver"/>
</dbReference>
<dbReference type="PRINTS" id="PR00038">
    <property type="entry name" value="HTHLUXR"/>
</dbReference>
<protein>
    <submittedName>
        <fullName evidence="9">Response regulator transcription factor</fullName>
    </submittedName>
</protein>
<evidence type="ECO:0000256" key="6">
    <source>
        <dbReference type="PROSITE-ProRule" id="PRU00169"/>
    </source>
</evidence>
<evidence type="ECO:0000259" key="7">
    <source>
        <dbReference type="PROSITE" id="PS50043"/>
    </source>
</evidence>
<gene>
    <name evidence="9" type="ORF">FTX54_001125</name>
</gene>
<keyword evidence="3" id="KW-0805">Transcription regulation</keyword>
<proteinExistence type="predicted"/>
<keyword evidence="2 6" id="KW-0597">Phosphoprotein</keyword>
<dbReference type="InterPro" id="IPR058245">
    <property type="entry name" value="NreC/VraR/RcsB-like_REC"/>
</dbReference>
<dbReference type="PANTHER" id="PTHR43214">
    <property type="entry name" value="TWO-COMPONENT RESPONSE REGULATOR"/>
    <property type="match status" value="1"/>
</dbReference>
<dbReference type="Pfam" id="PF00196">
    <property type="entry name" value="GerE"/>
    <property type="match status" value="1"/>
</dbReference>
<evidence type="ECO:0000256" key="5">
    <source>
        <dbReference type="ARBA" id="ARBA00023163"/>
    </source>
</evidence>
<dbReference type="CDD" id="cd17535">
    <property type="entry name" value="REC_NarL-like"/>
    <property type="match status" value="1"/>
</dbReference>
<dbReference type="SUPFAM" id="SSF46894">
    <property type="entry name" value="C-terminal effector domain of the bipartite response regulators"/>
    <property type="match status" value="1"/>
</dbReference>
<feature type="domain" description="HTH luxR-type" evidence="7">
    <location>
        <begin position="148"/>
        <end position="213"/>
    </location>
</feature>
<dbReference type="GO" id="GO:0003677">
    <property type="term" value="F:DNA binding"/>
    <property type="evidence" value="ECO:0007669"/>
    <property type="project" value="UniProtKB-KW"/>
</dbReference>
<dbReference type="InterPro" id="IPR016032">
    <property type="entry name" value="Sig_transdc_resp-reg_C-effctor"/>
</dbReference>
<dbReference type="PANTHER" id="PTHR43214:SF43">
    <property type="entry name" value="TWO-COMPONENT RESPONSE REGULATOR"/>
    <property type="match status" value="1"/>
</dbReference>
<evidence type="ECO:0000259" key="8">
    <source>
        <dbReference type="PROSITE" id="PS50110"/>
    </source>
</evidence>
<organism evidence="9 10">
    <name type="scientific">Alkalicoccus halolimnae</name>
    <dbReference type="NCBI Taxonomy" id="1667239"/>
    <lineage>
        <taxon>Bacteria</taxon>
        <taxon>Bacillati</taxon>
        <taxon>Bacillota</taxon>
        <taxon>Bacilli</taxon>
        <taxon>Bacillales</taxon>
        <taxon>Bacillaceae</taxon>
        <taxon>Alkalicoccus</taxon>
    </lineage>
</organism>
<evidence type="ECO:0000313" key="10">
    <source>
        <dbReference type="Proteomes" id="UP000321816"/>
    </source>
</evidence>
<reference evidence="9 10" key="1">
    <citation type="submission" date="2024-01" db="EMBL/GenBank/DDBJ databases">
        <title>Complete Genome Sequence of Alkalicoccus halolimnae BZ-SZ-XJ29T, a Moderately Halophilic Bacterium Isolated from a Salt Lake.</title>
        <authorList>
            <person name="Zhao B."/>
        </authorList>
    </citation>
    <scope>NUCLEOTIDE SEQUENCE [LARGE SCALE GENOMIC DNA]</scope>
    <source>
        <strain evidence="9 10">BZ-SZ-XJ29</strain>
    </source>
</reference>
<dbReference type="RefSeq" id="WP_147804515.1">
    <property type="nucleotide sequence ID" value="NZ_CP144914.1"/>
</dbReference>
<dbReference type="InterPro" id="IPR039420">
    <property type="entry name" value="WalR-like"/>
</dbReference>
<evidence type="ECO:0000256" key="4">
    <source>
        <dbReference type="ARBA" id="ARBA00023125"/>
    </source>
</evidence>
<dbReference type="AlphaFoldDB" id="A0A5C7FG51"/>
<dbReference type="SMART" id="SM00421">
    <property type="entry name" value="HTH_LUXR"/>
    <property type="match status" value="1"/>
</dbReference>
<dbReference type="Proteomes" id="UP000321816">
    <property type="component" value="Chromosome"/>
</dbReference>
<evidence type="ECO:0000256" key="1">
    <source>
        <dbReference type="ARBA" id="ARBA00004496"/>
    </source>
</evidence>